<dbReference type="AlphaFoldDB" id="A0A1M5JER0"/>
<keyword evidence="3" id="KW-1185">Reference proteome</keyword>
<evidence type="ECO:0000313" key="3">
    <source>
        <dbReference type="Proteomes" id="UP000184520"/>
    </source>
</evidence>
<proteinExistence type="predicted"/>
<organism evidence="2 3">
    <name type="scientific">Marisediminitalea aggregata</name>
    <dbReference type="NCBI Taxonomy" id="634436"/>
    <lineage>
        <taxon>Bacteria</taxon>
        <taxon>Pseudomonadati</taxon>
        <taxon>Pseudomonadota</taxon>
        <taxon>Gammaproteobacteria</taxon>
        <taxon>Alteromonadales</taxon>
        <taxon>Alteromonadaceae</taxon>
        <taxon>Marisediminitalea</taxon>
    </lineage>
</organism>
<feature type="region of interest" description="Disordered" evidence="1">
    <location>
        <begin position="1"/>
        <end position="54"/>
    </location>
</feature>
<feature type="compositionally biased region" description="Basic and acidic residues" evidence="1">
    <location>
        <begin position="41"/>
        <end position="54"/>
    </location>
</feature>
<dbReference type="RefSeq" id="WP_174237792.1">
    <property type="nucleotide sequence ID" value="NZ_FQWD01000003.1"/>
</dbReference>
<dbReference type="EMBL" id="FQWD01000003">
    <property type="protein sequence ID" value="SHG38865.1"/>
    <property type="molecule type" value="Genomic_DNA"/>
</dbReference>
<protein>
    <submittedName>
        <fullName evidence="2">Uncharacterized protein</fullName>
    </submittedName>
</protein>
<name>A0A1M5JER0_9ALTE</name>
<evidence type="ECO:0000256" key="1">
    <source>
        <dbReference type="SAM" id="MobiDB-lite"/>
    </source>
</evidence>
<evidence type="ECO:0000313" key="2">
    <source>
        <dbReference type="EMBL" id="SHG38865.1"/>
    </source>
</evidence>
<dbReference type="Proteomes" id="UP000184520">
    <property type="component" value="Unassembled WGS sequence"/>
</dbReference>
<feature type="compositionally biased region" description="Basic and acidic residues" evidence="1">
    <location>
        <begin position="1"/>
        <end position="12"/>
    </location>
</feature>
<feature type="compositionally biased region" description="Basic residues" evidence="1">
    <location>
        <begin position="24"/>
        <end position="40"/>
    </location>
</feature>
<gene>
    <name evidence="2" type="ORF">SAMN05216361_2056</name>
</gene>
<accession>A0A1M5JER0</accession>
<sequence>MSKDYRYQREEWDSVEDEESAEHRKSHKRAQAMKNKKRETQRREKERRSHYEPN</sequence>
<reference evidence="3" key="1">
    <citation type="submission" date="2016-11" db="EMBL/GenBank/DDBJ databases">
        <authorList>
            <person name="Varghese N."/>
            <person name="Submissions S."/>
        </authorList>
    </citation>
    <scope>NUCLEOTIDE SEQUENCE [LARGE SCALE GENOMIC DNA]</scope>
    <source>
        <strain evidence="3">CGMCC 1.8995</strain>
    </source>
</reference>
<dbReference type="STRING" id="634436.SAMN05216361_2056"/>